<evidence type="ECO:0000259" key="4">
    <source>
        <dbReference type="SMART" id="SM00796"/>
    </source>
</evidence>
<dbReference type="EMBL" id="NOIF01000161">
    <property type="protein sequence ID" value="OZS42351.1"/>
    <property type="molecule type" value="Genomic_DNA"/>
</dbReference>
<dbReference type="Proteomes" id="UP000215999">
    <property type="component" value="Unassembled WGS sequence"/>
</dbReference>
<reference evidence="5" key="2">
    <citation type="submission" date="2017-07" db="EMBL/GenBank/DDBJ databases">
        <authorList>
            <person name="Gomez-Gil B."/>
            <person name="Enciso-Ibarra K."/>
        </authorList>
    </citation>
    <scope>NUCLEOTIDE SEQUENCE</scope>
    <source>
        <strain evidence="5">CAIM 1827</strain>
    </source>
</reference>
<dbReference type="RefSeq" id="WP_094958238.1">
    <property type="nucleotide sequence ID" value="NZ_NOIF01000161.1"/>
</dbReference>
<gene>
    <name evidence="6" type="ORF">ASV53_18905</name>
    <name evidence="5" type="ORF">ASV53_18990</name>
</gene>
<dbReference type="NCBIfam" id="TIGR00370">
    <property type="entry name" value="5-oxoprolinase subunit PxpB"/>
    <property type="match status" value="1"/>
</dbReference>
<organism evidence="5 7">
    <name type="scientific">Photobacterium sanguinicancri</name>
    <dbReference type="NCBI Taxonomy" id="875932"/>
    <lineage>
        <taxon>Bacteria</taxon>
        <taxon>Pseudomonadati</taxon>
        <taxon>Pseudomonadota</taxon>
        <taxon>Gammaproteobacteria</taxon>
        <taxon>Vibrionales</taxon>
        <taxon>Vibrionaceae</taxon>
        <taxon>Photobacterium</taxon>
    </lineage>
</organism>
<dbReference type="PANTHER" id="PTHR34698:SF2">
    <property type="entry name" value="5-OXOPROLINASE SUBUNIT B"/>
    <property type="match status" value="1"/>
</dbReference>
<keyword evidence="1" id="KW-0547">Nucleotide-binding</keyword>
<feature type="domain" description="Carboxyltransferase" evidence="4">
    <location>
        <begin position="2"/>
        <end position="215"/>
    </location>
</feature>
<keyword evidence="2 5" id="KW-0378">Hydrolase</keyword>
<evidence type="ECO:0000256" key="2">
    <source>
        <dbReference type="ARBA" id="ARBA00022801"/>
    </source>
</evidence>
<accession>A0ABX4FU36</accession>
<dbReference type="Gene3D" id="2.40.100.10">
    <property type="entry name" value="Cyclophilin-like"/>
    <property type="match status" value="1"/>
</dbReference>
<dbReference type="PANTHER" id="PTHR34698">
    <property type="entry name" value="5-OXOPROLINASE SUBUNIT B"/>
    <property type="match status" value="1"/>
</dbReference>
<dbReference type="SMART" id="SM00796">
    <property type="entry name" value="AHS1"/>
    <property type="match status" value="1"/>
</dbReference>
<comment type="caution">
    <text evidence="5">The sequence shown here is derived from an EMBL/GenBank/DDBJ whole genome shotgun (WGS) entry which is preliminary data.</text>
</comment>
<evidence type="ECO:0000313" key="5">
    <source>
        <dbReference type="EMBL" id="OZS42338.1"/>
    </source>
</evidence>
<evidence type="ECO:0000256" key="3">
    <source>
        <dbReference type="ARBA" id="ARBA00022840"/>
    </source>
</evidence>
<evidence type="ECO:0000313" key="7">
    <source>
        <dbReference type="Proteomes" id="UP000215999"/>
    </source>
</evidence>
<dbReference type="GO" id="GO:0016787">
    <property type="term" value="F:hydrolase activity"/>
    <property type="evidence" value="ECO:0007669"/>
    <property type="project" value="UniProtKB-KW"/>
</dbReference>
<dbReference type="SUPFAM" id="SSF160467">
    <property type="entry name" value="PH0987 N-terminal domain-like"/>
    <property type="match status" value="1"/>
</dbReference>
<dbReference type="EMBL" id="NOIF01000162">
    <property type="protein sequence ID" value="OZS42338.1"/>
    <property type="molecule type" value="Genomic_DNA"/>
</dbReference>
<keyword evidence="7" id="KW-1185">Reference proteome</keyword>
<sequence>MMRIERISETTLMVYFADKIDVELAAKIAHYVQRIKEVLSPAVVEITPSYCSLLLQLSPEHCAEPEIGRFIAQLEKIYQDCDFMGNSKKLSKTAVLQGKQIVLPVYYDVSVGPDLVTVAEHAQVTIDEVIRSHSQQRYTVCAIGFAPGFAFLASVDARIATPRLVTPRHFVPAGSVGIANEQTAIYPANSPGGWQIIGNCPQSLFDPNTDPMSPFDIGDQVQFEPIDRQTYIALGGQLWQQ</sequence>
<dbReference type="Pfam" id="PF02682">
    <property type="entry name" value="CT_C_D"/>
    <property type="match status" value="1"/>
</dbReference>
<protein>
    <submittedName>
        <fullName evidence="5">Allophanate hydrolase</fullName>
    </submittedName>
</protein>
<name>A0ABX4FU36_9GAMM</name>
<dbReference type="Gene3D" id="3.30.1360.40">
    <property type="match status" value="1"/>
</dbReference>
<dbReference type="InterPro" id="IPR010016">
    <property type="entry name" value="PxpB"/>
</dbReference>
<dbReference type="SUPFAM" id="SSF50891">
    <property type="entry name" value="Cyclophilin-like"/>
    <property type="match status" value="1"/>
</dbReference>
<dbReference type="InterPro" id="IPR029000">
    <property type="entry name" value="Cyclophilin-like_dom_sf"/>
</dbReference>
<keyword evidence="3" id="KW-0067">ATP-binding</keyword>
<reference evidence="5 7" key="1">
    <citation type="journal article" date="2016" name="Antonie Van Leeuwenhoek">
        <title>Photobacterium sanguinicancri sp. nov. isolated from marine animals.</title>
        <authorList>
            <person name="Gomez-Gil B."/>
            <person name="Roque A."/>
            <person name="Rotllant G."/>
            <person name="Romalde J.L."/>
            <person name="Doce A."/>
            <person name="Eggermont M."/>
            <person name="Defoirdt T."/>
        </authorList>
    </citation>
    <scope>NUCLEOTIDE SEQUENCE [LARGE SCALE GENOMIC DNA]</scope>
    <source>
        <strain evidence="5 7">CAIM 1827</strain>
    </source>
</reference>
<proteinExistence type="predicted"/>
<dbReference type="InterPro" id="IPR003833">
    <property type="entry name" value="CT_C_D"/>
</dbReference>
<evidence type="ECO:0000313" key="6">
    <source>
        <dbReference type="EMBL" id="OZS42351.1"/>
    </source>
</evidence>
<evidence type="ECO:0000256" key="1">
    <source>
        <dbReference type="ARBA" id="ARBA00022741"/>
    </source>
</evidence>